<dbReference type="OrthoDB" id="2993954at2759"/>
<keyword evidence="7" id="KW-0464">Manganese</keyword>
<dbReference type="EMBL" id="SFCI01000408">
    <property type="protein sequence ID" value="TFY79990.1"/>
    <property type="molecule type" value="Genomic_DNA"/>
</dbReference>
<dbReference type="InterPro" id="IPR036646">
    <property type="entry name" value="PGAM_B_sf"/>
</dbReference>
<dbReference type="Pfam" id="PF06415">
    <property type="entry name" value="iPGM_N"/>
    <property type="match status" value="1"/>
</dbReference>
<dbReference type="Gene3D" id="3.40.1450.10">
    <property type="entry name" value="BPG-independent phosphoglycerate mutase, domain B"/>
    <property type="match status" value="1"/>
</dbReference>
<dbReference type="SUPFAM" id="SSF64158">
    <property type="entry name" value="2,3-Bisphosphoglycerate-independent phosphoglycerate mutase, substrate-binding domain"/>
    <property type="match status" value="1"/>
</dbReference>
<evidence type="ECO:0000256" key="2">
    <source>
        <dbReference type="ARBA" id="ARBA00004798"/>
    </source>
</evidence>
<dbReference type="InterPro" id="IPR017850">
    <property type="entry name" value="Alkaline_phosphatase_core_sf"/>
</dbReference>
<comment type="caution">
    <text evidence="10">The sequence shown here is derived from an EMBL/GenBank/DDBJ whole genome shotgun (WGS) entry which is preliminary data.</text>
</comment>
<sequence length="214" mass="23797">MHSQHNWPAGSHEGVPALTEVGVLHIYTDFFGDSRDTAPCSATDYAKDLLALLAFIEKEKIGKIATAVGRYYAMDRDNEGEKNENIVAAIEEHYKRDETDKLMKPITVNGDEGRIKETKKYARVTFFSDGDVEKQFTDEKHHKISPKIATYDQQLNTSVQGIADKVAEVVRHTSVCNVAVQAVLYTDAIIGTVYKACQEAGHILLISADYSNTE</sequence>
<gene>
    <name evidence="10" type="ORF">EWM64_g4023</name>
</gene>
<keyword evidence="11" id="KW-1185">Reference proteome</keyword>
<proteinExistence type="inferred from homology"/>
<keyword evidence="6" id="KW-0324">Glycolysis</keyword>
<dbReference type="GO" id="GO:0004619">
    <property type="term" value="F:phosphoglycerate mutase activity"/>
    <property type="evidence" value="ECO:0007669"/>
    <property type="project" value="UniProtKB-EC"/>
</dbReference>
<organism evidence="10 11">
    <name type="scientific">Hericium alpestre</name>
    <dbReference type="NCBI Taxonomy" id="135208"/>
    <lineage>
        <taxon>Eukaryota</taxon>
        <taxon>Fungi</taxon>
        <taxon>Dikarya</taxon>
        <taxon>Basidiomycota</taxon>
        <taxon>Agaricomycotina</taxon>
        <taxon>Agaricomycetes</taxon>
        <taxon>Russulales</taxon>
        <taxon>Hericiaceae</taxon>
        <taxon>Hericium</taxon>
    </lineage>
</organism>
<dbReference type="STRING" id="135208.A0A4Z0A0N2"/>
<dbReference type="EC" id="5.4.2.12" evidence="4"/>
<dbReference type="GO" id="GO:0030145">
    <property type="term" value="F:manganese ion binding"/>
    <property type="evidence" value="ECO:0007669"/>
    <property type="project" value="InterPro"/>
</dbReference>
<evidence type="ECO:0000256" key="6">
    <source>
        <dbReference type="ARBA" id="ARBA00023152"/>
    </source>
</evidence>
<dbReference type="InterPro" id="IPR011258">
    <property type="entry name" value="BPG-indep_PGM_N"/>
</dbReference>
<evidence type="ECO:0000256" key="1">
    <source>
        <dbReference type="ARBA" id="ARBA00001936"/>
    </source>
</evidence>
<keyword evidence="8" id="KW-0413">Isomerase</keyword>
<dbReference type="GO" id="GO:0006096">
    <property type="term" value="P:glycolytic process"/>
    <property type="evidence" value="ECO:0007669"/>
    <property type="project" value="UniProtKB-UniPathway"/>
</dbReference>
<name>A0A4Z0A0N2_9AGAM</name>
<evidence type="ECO:0000256" key="8">
    <source>
        <dbReference type="ARBA" id="ARBA00023235"/>
    </source>
</evidence>
<dbReference type="InterPro" id="IPR005995">
    <property type="entry name" value="Pgm_bpd_ind"/>
</dbReference>
<evidence type="ECO:0000313" key="11">
    <source>
        <dbReference type="Proteomes" id="UP000298061"/>
    </source>
</evidence>
<reference evidence="10 11" key="1">
    <citation type="submission" date="2019-02" db="EMBL/GenBank/DDBJ databases">
        <title>Genome sequencing of the rare red list fungi Hericium alpestre (H. flagellum).</title>
        <authorList>
            <person name="Buettner E."/>
            <person name="Kellner H."/>
        </authorList>
    </citation>
    <scope>NUCLEOTIDE SEQUENCE [LARGE SCALE GENOMIC DNA]</scope>
    <source>
        <strain evidence="10 11">DSM 108284</strain>
    </source>
</reference>
<feature type="domain" description="BPG-independent PGAM N-terminal" evidence="9">
    <location>
        <begin position="18"/>
        <end position="127"/>
    </location>
</feature>
<evidence type="ECO:0000256" key="5">
    <source>
        <dbReference type="ARBA" id="ARBA00022723"/>
    </source>
</evidence>
<dbReference type="Gene3D" id="3.40.720.10">
    <property type="entry name" value="Alkaline Phosphatase, subunit A"/>
    <property type="match status" value="2"/>
</dbReference>
<protein>
    <recommendedName>
        <fullName evidence="4">phosphoglycerate mutase (2,3-diphosphoglycerate-independent)</fullName>
        <ecNumber evidence="4">5.4.2.12</ecNumber>
    </recommendedName>
</protein>
<evidence type="ECO:0000256" key="3">
    <source>
        <dbReference type="ARBA" id="ARBA00008819"/>
    </source>
</evidence>
<dbReference type="PANTHER" id="PTHR31637:SF0">
    <property type="entry name" value="2,3-BISPHOSPHOGLYCERATE-INDEPENDENT PHOSPHOGLYCERATE MUTASE"/>
    <property type="match status" value="1"/>
</dbReference>
<keyword evidence="5" id="KW-0479">Metal-binding</keyword>
<dbReference type="SUPFAM" id="SSF53649">
    <property type="entry name" value="Alkaline phosphatase-like"/>
    <property type="match status" value="1"/>
</dbReference>
<dbReference type="GO" id="GO:0006007">
    <property type="term" value="P:glucose catabolic process"/>
    <property type="evidence" value="ECO:0007669"/>
    <property type="project" value="InterPro"/>
</dbReference>
<evidence type="ECO:0000313" key="10">
    <source>
        <dbReference type="EMBL" id="TFY79990.1"/>
    </source>
</evidence>
<dbReference type="Proteomes" id="UP000298061">
    <property type="component" value="Unassembled WGS sequence"/>
</dbReference>
<evidence type="ECO:0000256" key="4">
    <source>
        <dbReference type="ARBA" id="ARBA00012026"/>
    </source>
</evidence>
<dbReference type="UniPathway" id="UPA00109">
    <property type="reaction ID" value="UER00186"/>
</dbReference>
<evidence type="ECO:0000259" key="9">
    <source>
        <dbReference type="Pfam" id="PF06415"/>
    </source>
</evidence>
<evidence type="ECO:0000256" key="7">
    <source>
        <dbReference type="ARBA" id="ARBA00023211"/>
    </source>
</evidence>
<dbReference type="GO" id="GO:0005737">
    <property type="term" value="C:cytoplasm"/>
    <property type="evidence" value="ECO:0007669"/>
    <property type="project" value="InterPro"/>
</dbReference>
<comment type="cofactor">
    <cofactor evidence="1">
        <name>Mn(2+)</name>
        <dbReference type="ChEBI" id="CHEBI:29035"/>
    </cofactor>
</comment>
<dbReference type="PANTHER" id="PTHR31637">
    <property type="entry name" value="2,3-BISPHOSPHOGLYCERATE-INDEPENDENT PHOSPHOGLYCERATE MUTASE"/>
    <property type="match status" value="1"/>
</dbReference>
<accession>A0A4Z0A0N2</accession>
<comment type="pathway">
    <text evidence="2">Carbohydrate degradation; glycolysis; pyruvate from D-glyceraldehyde 3-phosphate: step 3/5.</text>
</comment>
<comment type="similarity">
    <text evidence="3">Belongs to the BPG-independent phosphoglycerate mutase family.</text>
</comment>
<dbReference type="AlphaFoldDB" id="A0A4Z0A0N2"/>